<proteinExistence type="predicted"/>
<organism evidence="3 4">
    <name type="scientific">Corynespora cassiicola Philippines</name>
    <dbReference type="NCBI Taxonomy" id="1448308"/>
    <lineage>
        <taxon>Eukaryota</taxon>
        <taxon>Fungi</taxon>
        <taxon>Dikarya</taxon>
        <taxon>Ascomycota</taxon>
        <taxon>Pezizomycotina</taxon>
        <taxon>Dothideomycetes</taxon>
        <taxon>Pleosporomycetidae</taxon>
        <taxon>Pleosporales</taxon>
        <taxon>Corynesporascaceae</taxon>
        <taxon>Corynespora</taxon>
    </lineage>
</organism>
<feature type="transmembrane region" description="Helical" evidence="2">
    <location>
        <begin position="20"/>
        <end position="40"/>
    </location>
</feature>
<accession>A0A2T2NLU8</accession>
<dbReference type="AlphaFoldDB" id="A0A2T2NLU8"/>
<feature type="compositionally biased region" description="Polar residues" evidence="1">
    <location>
        <begin position="169"/>
        <end position="185"/>
    </location>
</feature>
<dbReference type="EMBL" id="KZ678136">
    <property type="protein sequence ID" value="PSN66407.1"/>
    <property type="molecule type" value="Genomic_DNA"/>
</dbReference>
<feature type="region of interest" description="Disordered" evidence="1">
    <location>
        <begin position="138"/>
        <end position="203"/>
    </location>
</feature>
<reference evidence="3 4" key="1">
    <citation type="journal article" date="2018" name="Front. Microbiol.">
        <title>Genome-Wide Analysis of Corynespora cassiicola Leaf Fall Disease Putative Effectors.</title>
        <authorList>
            <person name="Lopez D."/>
            <person name="Ribeiro S."/>
            <person name="Label P."/>
            <person name="Fumanal B."/>
            <person name="Venisse J.S."/>
            <person name="Kohler A."/>
            <person name="de Oliveira R.R."/>
            <person name="Labutti K."/>
            <person name="Lipzen A."/>
            <person name="Lail K."/>
            <person name="Bauer D."/>
            <person name="Ohm R.A."/>
            <person name="Barry K.W."/>
            <person name="Spatafora J."/>
            <person name="Grigoriev I.V."/>
            <person name="Martin F.M."/>
            <person name="Pujade-Renaud V."/>
        </authorList>
    </citation>
    <scope>NUCLEOTIDE SEQUENCE [LARGE SCALE GENOMIC DNA]</scope>
    <source>
        <strain evidence="3 4">Philippines</strain>
    </source>
</reference>
<dbReference type="Proteomes" id="UP000240883">
    <property type="component" value="Unassembled WGS sequence"/>
</dbReference>
<protein>
    <submittedName>
        <fullName evidence="3">Uncharacterized protein</fullName>
    </submittedName>
</protein>
<dbReference type="OrthoDB" id="3942886at2759"/>
<evidence type="ECO:0000256" key="2">
    <source>
        <dbReference type="SAM" id="Phobius"/>
    </source>
</evidence>
<evidence type="ECO:0000313" key="3">
    <source>
        <dbReference type="EMBL" id="PSN66407.1"/>
    </source>
</evidence>
<keyword evidence="2" id="KW-0472">Membrane</keyword>
<keyword evidence="2" id="KW-1133">Transmembrane helix</keyword>
<sequence length="218" mass="24071">MPPSSIPTGHSRIPGFSLVGGYVPSIFLVLALVASIRLVVQHFARRKRRTEPIKEAKEKESSRSSPYPDQALKHQHQVEHIHAPIHLEQPADQNDPQSPASFPFQPVYPWKLPPQPLPGPYDPRLYPLPTLRRHSYDPSIVSPENGPNSSHHPTATATTTTTTLCYTRRVSTNSIPDSTSTSRSPSIAPPPTPKLLHGSVTRSAANGWRRNQWVVSGS</sequence>
<feature type="region of interest" description="Disordered" evidence="1">
    <location>
        <begin position="48"/>
        <end position="77"/>
    </location>
</feature>
<feature type="compositionally biased region" description="Low complexity" evidence="1">
    <location>
        <begin position="154"/>
        <end position="163"/>
    </location>
</feature>
<gene>
    <name evidence="3" type="ORF">BS50DRAFT_574835</name>
</gene>
<evidence type="ECO:0000256" key="1">
    <source>
        <dbReference type="SAM" id="MobiDB-lite"/>
    </source>
</evidence>
<keyword evidence="2" id="KW-0812">Transmembrane</keyword>
<evidence type="ECO:0000313" key="4">
    <source>
        <dbReference type="Proteomes" id="UP000240883"/>
    </source>
</evidence>
<keyword evidence="4" id="KW-1185">Reference proteome</keyword>
<feature type="compositionally biased region" description="Basic and acidic residues" evidence="1">
    <location>
        <begin position="50"/>
        <end position="62"/>
    </location>
</feature>
<name>A0A2T2NLU8_CORCC</name>